<name>A0A194PGV7_PAPXU</name>
<organism evidence="1 2">
    <name type="scientific">Papilio xuthus</name>
    <name type="common">Asian swallowtail butterfly</name>
    <dbReference type="NCBI Taxonomy" id="66420"/>
    <lineage>
        <taxon>Eukaryota</taxon>
        <taxon>Metazoa</taxon>
        <taxon>Ecdysozoa</taxon>
        <taxon>Arthropoda</taxon>
        <taxon>Hexapoda</taxon>
        <taxon>Insecta</taxon>
        <taxon>Pterygota</taxon>
        <taxon>Neoptera</taxon>
        <taxon>Endopterygota</taxon>
        <taxon>Lepidoptera</taxon>
        <taxon>Glossata</taxon>
        <taxon>Ditrysia</taxon>
        <taxon>Papilionoidea</taxon>
        <taxon>Papilionidae</taxon>
        <taxon>Papilioninae</taxon>
        <taxon>Papilio</taxon>
    </lineage>
</organism>
<gene>
    <name evidence="1" type="ORF">RR46_08365</name>
</gene>
<sequence>KLPYPKAVGFIVTNEFCERFSYYGMRTILSLYLRDKLGYSDNGATVIYHVFTMFA</sequence>
<dbReference type="Gene3D" id="1.20.1250.20">
    <property type="entry name" value="MFS general substrate transporter like domains"/>
    <property type="match status" value="1"/>
</dbReference>
<evidence type="ECO:0000313" key="1">
    <source>
        <dbReference type="EMBL" id="KPI91939.1"/>
    </source>
</evidence>
<feature type="non-terminal residue" evidence="1">
    <location>
        <position position="1"/>
    </location>
</feature>
<reference evidence="1 2" key="1">
    <citation type="journal article" date="2015" name="Nat. Commun.">
        <title>Outbred genome sequencing and CRISPR/Cas9 gene editing in butterflies.</title>
        <authorList>
            <person name="Li X."/>
            <person name="Fan D."/>
            <person name="Zhang W."/>
            <person name="Liu G."/>
            <person name="Zhang L."/>
            <person name="Zhao L."/>
            <person name="Fang X."/>
            <person name="Chen L."/>
            <person name="Dong Y."/>
            <person name="Chen Y."/>
            <person name="Ding Y."/>
            <person name="Zhao R."/>
            <person name="Feng M."/>
            <person name="Zhu Y."/>
            <person name="Feng Y."/>
            <person name="Jiang X."/>
            <person name="Zhu D."/>
            <person name="Xiang H."/>
            <person name="Feng X."/>
            <person name="Li S."/>
            <person name="Wang J."/>
            <person name="Zhang G."/>
            <person name="Kronforst M.R."/>
            <person name="Wang W."/>
        </authorList>
    </citation>
    <scope>NUCLEOTIDE SEQUENCE [LARGE SCALE GENOMIC DNA]</scope>
    <source>
        <strain evidence="1">Ya'a_city_454_Px</strain>
        <tissue evidence="1">Whole body</tissue>
    </source>
</reference>
<evidence type="ECO:0000313" key="2">
    <source>
        <dbReference type="Proteomes" id="UP000053268"/>
    </source>
</evidence>
<accession>A0A194PGV7</accession>
<proteinExistence type="predicted"/>
<protein>
    <submittedName>
        <fullName evidence="1">Peptide transporter family 1</fullName>
    </submittedName>
</protein>
<dbReference type="InterPro" id="IPR036259">
    <property type="entry name" value="MFS_trans_sf"/>
</dbReference>
<keyword evidence="2" id="KW-1185">Reference proteome</keyword>
<dbReference type="EMBL" id="KQ459605">
    <property type="protein sequence ID" value="KPI91939.1"/>
    <property type="molecule type" value="Genomic_DNA"/>
</dbReference>
<dbReference type="AlphaFoldDB" id="A0A194PGV7"/>
<dbReference type="Proteomes" id="UP000053268">
    <property type="component" value="Unassembled WGS sequence"/>
</dbReference>